<keyword evidence="4" id="KW-1185">Reference proteome</keyword>
<organism evidence="3 4">
    <name type="scientific">Actinocatenispora thailandica</name>
    <dbReference type="NCBI Taxonomy" id="227318"/>
    <lineage>
        <taxon>Bacteria</taxon>
        <taxon>Bacillati</taxon>
        <taxon>Actinomycetota</taxon>
        <taxon>Actinomycetes</taxon>
        <taxon>Micromonosporales</taxon>
        <taxon>Micromonosporaceae</taxon>
        <taxon>Actinocatenispora</taxon>
    </lineage>
</organism>
<proteinExistence type="predicted"/>
<dbReference type="RefSeq" id="WP_203963423.1">
    <property type="nucleotide sequence ID" value="NZ_AP023355.1"/>
</dbReference>
<dbReference type="NCBIfam" id="NF038353">
    <property type="entry name" value="FxLYD_dom"/>
    <property type="match status" value="1"/>
</dbReference>
<keyword evidence="2" id="KW-1133">Transmembrane helix</keyword>
<evidence type="ECO:0000313" key="4">
    <source>
        <dbReference type="Proteomes" id="UP000611640"/>
    </source>
</evidence>
<evidence type="ECO:0000256" key="2">
    <source>
        <dbReference type="SAM" id="Phobius"/>
    </source>
</evidence>
<sequence>MNQQPPSGPPPNGGQPYYVYPPQPPPKKHTARTVIITLSAVFVVLVGGIASCTALVVGGSGDDSGHTQVSGNGGTRADGSGKAQKPAAKKSHDPTKYGYWYDAKKDVAVDGVATGSFDQYVAFSVKNQSDTTLDYDVTFGEYNAQGERIGETYAVTESVQPGETVRGSDTDTMVDPGTKAVKVVAADAEPSS</sequence>
<evidence type="ECO:0000313" key="3">
    <source>
        <dbReference type="EMBL" id="BCJ37170.1"/>
    </source>
</evidence>
<reference evidence="3 4" key="1">
    <citation type="submission" date="2020-08" db="EMBL/GenBank/DDBJ databases">
        <title>Whole genome shotgun sequence of Actinocatenispora thailandica NBRC 105041.</title>
        <authorList>
            <person name="Komaki H."/>
            <person name="Tamura T."/>
        </authorList>
    </citation>
    <scope>NUCLEOTIDE SEQUENCE [LARGE SCALE GENOMIC DNA]</scope>
    <source>
        <strain evidence="3 4">NBRC 105041</strain>
    </source>
</reference>
<feature type="compositionally biased region" description="Pro residues" evidence="1">
    <location>
        <begin position="1"/>
        <end position="25"/>
    </location>
</feature>
<dbReference type="InterPro" id="IPR047676">
    <property type="entry name" value="FxLYD_dom"/>
</dbReference>
<feature type="transmembrane region" description="Helical" evidence="2">
    <location>
        <begin position="34"/>
        <end position="57"/>
    </location>
</feature>
<dbReference type="AlphaFoldDB" id="A0A7R7DSP5"/>
<evidence type="ECO:0000256" key="1">
    <source>
        <dbReference type="SAM" id="MobiDB-lite"/>
    </source>
</evidence>
<feature type="region of interest" description="Disordered" evidence="1">
    <location>
        <begin position="60"/>
        <end position="95"/>
    </location>
</feature>
<evidence type="ECO:0008006" key="5">
    <source>
        <dbReference type="Google" id="ProtNLM"/>
    </source>
</evidence>
<accession>A0A7R7DSP5</accession>
<dbReference type="KEGG" id="atl:Athai_46730"/>
<name>A0A7R7DSP5_9ACTN</name>
<dbReference type="Proteomes" id="UP000611640">
    <property type="component" value="Chromosome"/>
</dbReference>
<gene>
    <name evidence="3" type="ORF">Athai_46730</name>
</gene>
<protein>
    <recommendedName>
        <fullName evidence="5">DUF4352 domain-containing protein</fullName>
    </recommendedName>
</protein>
<keyword evidence="2" id="KW-0812">Transmembrane</keyword>
<keyword evidence="2" id="KW-0472">Membrane</keyword>
<dbReference type="EMBL" id="AP023355">
    <property type="protein sequence ID" value="BCJ37170.1"/>
    <property type="molecule type" value="Genomic_DNA"/>
</dbReference>
<feature type="region of interest" description="Disordered" evidence="1">
    <location>
        <begin position="1"/>
        <end position="26"/>
    </location>
</feature>